<dbReference type="Proteomes" id="UP000663873">
    <property type="component" value="Unassembled WGS sequence"/>
</dbReference>
<proteinExistence type="predicted"/>
<name>A0A821LEU4_9BILA</name>
<comment type="caution">
    <text evidence="2">The sequence shown here is derived from an EMBL/GenBank/DDBJ whole genome shotgun (WGS) entry which is preliminary data.</text>
</comment>
<evidence type="ECO:0000313" key="2">
    <source>
        <dbReference type="EMBL" id="CAF4749832.1"/>
    </source>
</evidence>
<accession>A0A821LEU4</accession>
<evidence type="ECO:0000313" key="3">
    <source>
        <dbReference type="Proteomes" id="UP000663873"/>
    </source>
</evidence>
<evidence type="ECO:0000256" key="1">
    <source>
        <dbReference type="SAM" id="MobiDB-lite"/>
    </source>
</evidence>
<dbReference type="AlphaFoldDB" id="A0A821LEU4"/>
<protein>
    <submittedName>
        <fullName evidence="2">Uncharacterized protein</fullName>
    </submittedName>
</protein>
<dbReference type="EMBL" id="CAJOBP010040363">
    <property type="protein sequence ID" value="CAF4749832.1"/>
    <property type="molecule type" value="Genomic_DNA"/>
</dbReference>
<reference evidence="2" key="1">
    <citation type="submission" date="2021-02" db="EMBL/GenBank/DDBJ databases">
        <authorList>
            <person name="Nowell W R."/>
        </authorList>
    </citation>
    <scope>NUCLEOTIDE SEQUENCE</scope>
</reference>
<feature type="region of interest" description="Disordered" evidence="1">
    <location>
        <begin position="72"/>
        <end position="104"/>
    </location>
</feature>
<feature type="non-terminal residue" evidence="2">
    <location>
        <position position="1"/>
    </location>
</feature>
<gene>
    <name evidence="2" type="ORF">UJA718_LOCUS38855</name>
</gene>
<keyword evidence="3" id="KW-1185">Reference proteome</keyword>
<sequence>QNYQNIALRQAPVYVYKQGDNKIYYENLAKYLSIEQTYLSPRIVRRMLKFTSANEFFAYLNKKMSANYAEQLVQQSEEQNNQLRSRSQDNLNNMQNIATKFSSNNYEQRQDYAYNFSSKSTNRISSSSSQN</sequence>
<organism evidence="2 3">
    <name type="scientific">Rotaria socialis</name>
    <dbReference type="NCBI Taxonomy" id="392032"/>
    <lineage>
        <taxon>Eukaryota</taxon>
        <taxon>Metazoa</taxon>
        <taxon>Spiralia</taxon>
        <taxon>Gnathifera</taxon>
        <taxon>Rotifera</taxon>
        <taxon>Eurotatoria</taxon>
        <taxon>Bdelloidea</taxon>
        <taxon>Philodinida</taxon>
        <taxon>Philodinidae</taxon>
        <taxon>Rotaria</taxon>
    </lineage>
</organism>